<dbReference type="InterPro" id="IPR043504">
    <property type="entry name" value="Peptidase_S1_PA_chymotrypsin"/>
</dbReference>
<organism evidence="1 2">
    <name type="scientific">Mortierella alpina</name>
    <name type="common">Oleaginous fungus</name>
    <name type="synonym">Mortierella renispora</name>
    <dbReference type="NCBI Taxonomy" id="64518"/>
    <lineage>
        <taxon>Eukaryota</taxon>
        <taxon>Fungi</taxon>
        <taxon>Fungi incertae sedis</taxon>
        <taxon>Mucoromycota</taxon>
        <taxon>Mortierellomycotina</taxon>
        <taxon>Mortierellomycetes</taxon>
        <taxon>Mortierellales</taxon>
        <taxon>Mortierellaceae</taxon>
        <taxon>Mortierella</taxon>
    </lineage>
</organism>
<dbReference type="SUPFAM" id="SSF50494">
    <property type="entry name" value="Trypsin-like serine proteases"/>
    <property type="match status" value="2"/>
</dbReference>
<dbReference type="Gene3D" id="2.40.10.10">
    <property type="entry name" value="Trypsin-like serine proteases"/>
    <property type="match status" value="2"/>
</dbReference>
<comment type="caution">
    <text evidence="1">The sequence shown here is derived from an EMBL/GenBank/DDBJ whole genome shotgun (WGS) entry which is preliminary data.</text>
</comment>
<sequence>MIQNWTSVCVRCHGPDEKGTKTEGRAFFHNEYQLRSTLLFCFSRRFDFSCLNIVSWFHSGYSTFTASGIALESGLVVTSASLLRPFLQDKLSSYGEMVLCPNSGVDVLFESNINDDGIETWITADLVAVVEAEGMLSSIRRLTGHDASAWIFGWENNKGQLGTDMNSIHRFSLRNVGISGLAILRLQPTPDSSPALENQAPLSDRYPSQLSVPSIGKRLTLHGSGFGLIAPSVLINNISQGVAANIIHPHRAARRVDEQANSLILTDAKFLPGMEGGAVSWDETGELAGLSMLPIRRRDGEPVDISLVIPVACIITAISPYITLPQQPLQPKHMASLNSTALMHARQAVVMVQVGQTWASGVVISKNGHILTNAHVFTSFLDNISNRTWPNLRSGVSLRVRIDSPQQQQWVDECELIFVSESCWDVALIKIPETCVLNGFLPFLPLRTKDDISRTKPVVRGMPLFAIGHGIFGPSSGILPLITSGICSKVVTYNNQPAMLLSSVPVHRGNSGGVLVNTEGHFVGLVTGNGKTSTGRTITHLNFAIPIEAMTAAVNAYLADEDRKWLDRLNTPPTRIDDIWSLRGVAPVWDPLGKVSSKL</sequence>
<reference evidence="1" key="1">
    <citation type="submission" date="2021-07" db="EMBL/GenBank/DDBJ databases">
        <title>Draft genome of Mortierella alpina, strain LL118, isolated from an aspen leaf litter sample.</title>
        <authorList>
            <person name="Yang S."/>
            <person name="Vinatzer B.A."/>
        </authorList>
    </citation>
    <scope>NUCLEOTIDE SEQUENCE</scope>
    <source>
        <strain evidence="1">LL118</strain>
    </source>
</reference>
<dbReference type="InterPro" id="IPR009003">
    <property type="entry name" value="Peptidase_S1_PA"/>
</dbReference>
<name>A0A9P8A913_MORAP</name>
<dbReference type="AlphaFoldDB" id="A0A9P8A913"/>
<evidence type="ECO:0000313" key="2">
    <source>
        <dbReference type="Proteomes" id="UP000717515"/>
    </source>
</evidence>
<dbReference type="Proteomes" id="UP000717515">
    <property type="component" value="Unassembled WGS sequence"/>
</dbReference>
<dbReference type="GO" id="GO:0016485">
    <property type="term" value="P:protein processing"/>
    <property type="evidence" value="ECO:0007669"/>
    <property type="project" value="InterPro"/>
</dbReference>
<protein>
    <submittedName>
        <fullName evidence="1">Uncharacterized protein</fullName>
    </submittedName>
</protein>
<accession>A0A9P8A913</accession>
<gene>
    <name evidence="1" type="ORF">KVV02_006033</name>
</gene>
<dbReference type="PANTHER" id="PTHR21004:SF0">
    <property type="entry name" value="PEROXISOMAL LEADER PEPTIDE-PROCESSING PROTEASE"/>
    <property type="match status" value="1"/>
</dbReference>
<dbReference type="GO" id="GO:0004252">
    <property type="term" value="F:serine-type endopeptidase activity"/>
    <property type="evidence" value="ECO:0007669"/>
    <property type="project" value="InterPro"/>
</dbReference>
<dbReference type="Pfam" id="PF13365">
    <property type="entry name" value="Trypsin_2"/>
    <property type="match status" value="1"/>
</dbReference>
<evidence type="ECO:0000313" key="1">
    <source>
        <dbReference type="EMBL" id="KAG9324539.1"/>
    </source>
</evidence>
<proteinExistence type="predicted"/>
<dbReference type="EMBL" id="JAIFTL010000064">
    <property type="protein sequence ID" value="KAG9324539.1"/>
    <property type="molecule type" value="Genomic_DNA"/>
</dbReference>
<dbReference type="PANTHER" id="PTHR21004">
    <property type="entry name" value="SERINE PROTEASE-RELATED"/>
    <property type="match status" value="1"/>
</dbReference>
<dbReference type="GO" id="GO:0005777">
    <property type="term" value="C:peroxisome"/>
    <property type="evidence" value="ECO:0007669"/>
    <property type="project" value="InterPro"/>
</dbReference>
<dbReference type="InterPro" id="IPR039245">
    <property type="entry name" value="TYSND1/DEG15"/>
</dbReference>